<feature type="compositionally biased region" description="Acidic residues" evidence="1">
    <location>
        <begin position="313"/>
        <end position="326"/>
    </location>
</feature>
<protein>
    <submittedName>
        <fullName evidence="2">Uncharacterized protein</fullName>
    </submittedName>
</protein>
<evidence type="ECO:0000256" key="1">
    <source>
        <dbReference type="SAM" id="MobiDB-lite"/>
    </source>
</evidence>
<comment type="caution">
    <text evidence="2">The sequence shown here is derived from an EMBL/GenBank/DDBJ whole genome shotgun (WGS) entry which is preliminary data.</text>
</comment>
<feature type="compositionally biased region" description="Low complexity" evidence="1">
    <location>
        <begin position="51"/>
        <end position="66"/>
    </location>
</feature>
<feature type="compositionally biased region" description="Low complexity" evidence="1">
    <location>
        <begin position="216"/>
        <end position="227"/>
    </location>
</feature>
<feature type="compositionally biased region" description="Low complexity" evidence="1">
    <location>
        <begin position="167"/>
        <end position="182"/>
    </location>
</feature>
<dbReference type="AlphaFoldDB" id="A0A1Y2AML4"/>
<feature type="region of interest" description="Disordered" evidence="1">
    <location>
        <begin position="47"/>
        <end position="95"/>
    </location>
</feature>
<reference evidence="2 3" key="1">
    <citation type="submission" date="2016-07" db="EMBL/GenBank/DDBJ databases">
        <title>Pervasive Adenine N6-methylation of Active Genes in Fungi.</title>
        <authorList>
            <consortium name="DOE Joint Genome Institute"/>
            <person name="Mondo S.J."/>
            <person name="Dannebaum R.O."/>
            <person name="Kuo R.C."/>
            <person name="Labutti K."/>
            <person name="Haridas S."/>
            <person name="Kuo A."/>
            <person name="Salamov A."/>
            <person name="Ahrendt S.R."/>
            <person name="Lipzen A."/>
            <person name="Sullivan W."/>
            <person name="Andreopoulos W.B."/>
            <person name="Clum A."/>
            <person name="Lindquist E."/>
            <person name="Daum C."/>
            <person name="Ramamoorthy G.K."/>
            <person name="Gryganskyi A."/>
            <person name="Culley D."/>
            <person name="Magnuson J.K."/>
            <person name="James T.Y."/>
            <person name="O'Malley M.A."/>
            <person name="Stajich J.E."/>
            <person name="Spatafora J.W."/>
            <person name="Visel A."/>
            <person name="Grigoriev I.V."/>
        </authorList>
    </citation>
    <scope>NUCLEOTIDE SEQUENCE [LARGE SCALE GENOMIC DNA]</scope>
    <source>
        <strain evidence="2 3">68-887.2</strain>
    </source>
</reference>
<evidence type="ECO:0000313" key="2">
    <source>
        <dbReference type="EMBL" id="ORY23791.1"/>
    </source>
</evidence>
<keyword evidence="3" id="KW-1185">Reference proteome</keyword>
<sequence>MGPTQNGASSQTFPRPKSTSALPISSNPRNAPPYMIALSGWPEPVYIAHDPSSWPSRRSRPSSPGPAVNDGEVRDGIGVSLPPLNGKAAQTCPAVPQESIWSRKCMYGEECRVPGHPDHVLHDGGYYVPGVKHAGQSRTRTPRGSFDDGRSAPLSMSRQARADKEASPFPTSSARSSVSSPTQPLPPPRQTRFADPRLMPNVAVLSNRPALAIAPSWSTSASSSPYPTRKPPVGTGVKVTAGSRGAGLLIMRSTSDVYPPPSAPPPPPGLAGMAVQMTGVSGMGMATEVYPRDPDSVILWGGVNENLKSREDSGEEEDGMEMDNQE</sequence>
<organism evidence="2 3">
    <name type="scientific">Naematelia encephala</name>
    <dbReference type="NCBI Taxonomy" id="71784"/>
    <lineage>
        <taxon>Eukaryota</taxon>
        <taxon>Fungi</taxon>
        <taxon>Dikarya</taxon>
        <taxon>Basidiomycota</taxon>
        <taxon>Agaricomycotina</taxon>
        <taxon>Tremellomycetes</taxon>
        <taxon>Tremellales</taxon>
        <taxon>Naemateliaceae</taxon>
        <taxon>Naematelia</taxon>
    </lineage>
</organism>
<proteinExistence type="predicted"/>
<feature type="region of interest" description="Disordered" evidence="1">
    <location>
        <begin position="1"/>
        <end position="29"/>
    </location>
</feature>
<dbReference type="InParanoid" id="A0A1Y2AML4"/>
<feature type="region of interest" description="Disordered" evidence="1">
    <location>
        <begin position="216"/>
        <end position="236"/>
    </location>
</feature>
<dbReference type="Proteomes" id="UP000193986">
    <property type="component" value="Unassembled WGS sequence"/>
</dbReference>
<gene>
    <name evidence="2" type="ORF">BCR39DRAFT_548477</name>
</gene>
<name>A0A1Y2AML4_9TREE</name>
<dbReference type="OrthoDB" id="2575740at2759"/>
<feature type="region of interest" description="Disordered" evidence="1">
    <location>
        <begin position="130"/>
        <end position="195"/>
    </location>
</feature>
<feature type="region of interest" description="Disordered" evidence="1">
    <location>
        <begin position="304"/>
        <end position="326"/>
    </location>
</feature>
<dbReference type="EMBL" id="MCFC01000075">
    <property type="protein sequence ID" value="ORY23791.1"/>
    <property type="molecule type" value="Genomic_DNA"/>
</dbReference>
<accession>A0A1Y2AML4</accession>
<evidence type="ECO:0000313" key="3">
    <source>
        <dbReference type="Proteomes" id="UP000193986"/>
    </source>
</evidence>